<dbReference type="GO" id="GO:0005789">
    <property type="term" value="C:endoplasmic reticulum membrane"/>
    <property type="evidence" value="ECO:0007669"/>
    <property type="project" value="TreeGrafter"/>
</dbReference>
<dbReference type="AlphaFoldDB" id="K1PY26"/>
<keyword evidence="2" id="KW-0436">Ligase</keyword>
<organism evidence="7">
    <name type="scientific">Magallana gigas</name>
    <name type="common">Pacific oyster</name>
    <name type="synonym">Crassostrea gigas</name>
    <dbReference type="NCBI Taxonomy" id="29159"/>
    <lineage>
        <taxon>Eukaryota</taxon>
        <taxon>Metazoa</taxon>
        <taxon>Spiralia</taxon>
        <taxon>Lophotrochozoa</taxon>
        <taxon>Mollusca</taxon>
        <taxon>Bivalvia</taxon>
        <taxon>Autobranchia</taxon>
        <taxon>Pteriomorphia</taxon>
        <taxon>Ostreida</taxon>
        <taxon>Ostreoidea</taxon>
        <taxon>Ostreidae</taxon>
        <taxon>Magallana</taxon>
    </lineage>
</organism>
<dbReference type="HOGENOM" id="CLU_000022_46_3_1"/>
<evidence type="ECO:0000313" key="7">
    <source>
        <dbReference type="EMBL" id="EKC21420.1"/>
    </source>
</evidence>
<dbReference type="Gene3D" id="3.40.50.12780">
    <property type="entry name" value="N-terminal domain of ligase-like"/>
    <property type="match status" value="2"/>
</dbReference>
<reference evidence="7" key="1">
    <citation type="journal article" date="2012" name="Nature">
        <title>The oyster genome reveals stress adaptation and complexity of shell formation.</title>
        <authorList>
            <person name="Zhang G."/>
            <person name="Fang X."/>
            <person name="Guo X."/>
            <person name="Li L."/>
            <person name="Luo R."/>
            <person name="Xu F."/>
            <person name="Yang P."/>
            <person name="Zhang L."/>
            <person name="Wang X."/>
            <person name="Qi H."/>
            <person name="Xiong Z."/>
            <person name="Que H."/>
            <person name="Xie Y."/>
            <person name="Holland P.W."/>
            <person name="Paps J."/>
            <person name="Zhu Y."/>
            <person name="Wu F."/>
            <person name="Chen Y."/>
            <person name="Wang J."/>
            <person name="Peng C."/>
            <person name="Meng J."/>
            <person name="Yang L."/>
            <person name="Liu J."/>
            <person name="Wen B."/>
            <person name="Zhang N."/>
            <person name="Huang Z."/>
            <person name="Zhu Q."/>
            <person name="Feng Y."/>
            <person name="Mount A."/>
            <person name="Hedgecock D."/>
            <person name="Xu Z."/>
            <person name="Liu Y."/>
            <person name="Domazet-Loso T."/>
            <person name="Du Y."/>
            <person name="Sun X."/>
            <person name="Zhang S."/>
            <person name="Liu B."/>
            <person name="Cheng P."/>
            <person name="Jiang X."/>
            <person name="Li J."/>
            <person name="Fan D."/>
            <person name="Wang W."/>
            <person name="Fu W."/>
            <person name="Wang T."/>
            <person name="Wang B."/>
            <person name="Zhang J."/>
            <person name="Peng Z."/>
            <person name="Li Y."/>
            <person name="Li N."/>
            <person name="Wang J."/>
            <person name="Chen M."/>
            <person name="He Y."/>
            <person name="Tan F."/>
            <person name="Song X."/>
            <person name="Zheng Q."/>
            <person name="Huang R."/>
            <person name="Yang H."/>
            <person name="Du X."/>
            <person name="Chen L."/>
            <person name="Yang M."/>
            <person name="Gaffney P.M."/>
            <person name="Wang S."/>
            <person name="Luo L."/>
            <person name="She Z."/>
            <person name="Ming Y."/>
            <person name="Huang W."/>
            <person name="Zhang S."/>
            <person name="Huang B."/>
            <person name="Zhang Y."/>
            <person name="Qu T."/>
            <person name="Ni P."/>
            <person name="Miao G."/>
            <person name="Wang J."/>
            <person name="Wang Q."/>
            <person name="Steinberg C.E."/>
            <person name="Wang H."/>
            <person name="Li N."/>
            <person name="Qian L."/>
            <person name="Zhang G."/>
            <person name="Li Y."/>
            <person name="Yang H."/>
            <person name="Liu X."/>
            <person name="Wang J."/>
            <person name="Yin Y."/>
            <person name="Wang J."/>
        </authorList>
    </citation>
    <scope>NUCLEOTIDE SEQUENCE [LARGE SCALE GENOMIC DNA]</scope>
    <source>
        <strain evidence="7">05x7-T-G4-1.051#20</strain>
    </source>
</reference>
<comment type="similarity">
    <text evidence="1">Belongs to the ATP-dependent AMP-binding enzyme family.</text>
</comment>
<dbReference type="GO" id="GO:0044539">
    <property type="term" value="P:long-chain fatty acid import into cell"/>
    <property type="evidence" value="ECO:0007669"/>
    <property type="project" value="TreeGrafter"/>
</dbReference>
<evidence type="ECO:0000256" key="5">
    <source>
        <dbReference type="ARBA" id="ARBA00048666"/>
    </source>
</evidence>
<feature type="domain" description="AMP-dependent synthetase/ligase" evidence="6">
    <location>
        <begin position="159"/>
        <end position="315"/>
    </location>
</feature>
<feature type="domain" description="AMP-dependent synthetase/ligase" evidence="6">
    <location>
        <begin position="59"/>
        <end position="156"/>
    </location>
</feature>
<dbReference type="InParanoid" id="K1PY26"/>
<dbReference type="InterPro" id="IPR042099">
    <property type="entry name" value="ANL_N_sf"/>
</dbReference>
<dbReference type="PANTHER" id="PTHR43107">
    <property type="entry name" value="LONG-CHAIN FATTY ACID TRANSPORT PROTEIN"/>
    <property type="match status" value="1"/>
</dbReference>
<gene>
    <name evidence="7" type="ORF">CGI_10003928</name>
</gene>
<comment type="catalytic activity">
    <reaction evidence="3">
        <text>a very long-chain fatty acid + ATP + CoA = a very long-chain fatty acyl-CoA + AMP + diphosphate</text>
        <dbReference type="Rhea" id="RHEA:54536"/>
        <dbReference type="ChEBI" id="CHEBI:30616"/>
        <dbReference type="ChEBI" id="CHEBI:33019"/>
        <dbReference type="ChEBI" id="CHEBI:57287"/>
        <dbReference type="ChEBI" id="CHEBI:58950"/>
        <dbReference type="ChEBI" id="CHEBI:138261"/>
        <dbReference type="ChEBI" id="CHEBI:456215"/>
    </reaction>
    <physiologicalReaction direction="left-to-right" evidence="3">
        <dbReference type="Rhea" id="RHEA:54537"/>
    </physiologicalReaction>
</comment>
<dbReference type="EMBL" id="JH816118">
    <property type="protein sequence ID" value="EKC21420.1"/>
    <property type="molecule type" value="Genomic_DNA"/>
</dbReference>
<dbReference type="SUPFAM" id="SSF56801">
    <property type="entry name" value="Acetyl-CoA synthetase-like"/>
    <property type="match status" value="1"/>
</dbReference>
<protein>
    <recommendedName>
        <fullName evidence="4">Long-chain-fatty-acid--CoA ligase</fullName>
    </recommendedName>
</protein>
<evidence type="ECO:0000256" key="2">
    <source>
        <dbReference type="ARBA" id="ARBA00022598"/>
    </source>
</evidence>
<accession>K1PY26</accession>
<dbReference type="GO" id="GO:0004467">
    <property type="term" value="F:long-chain fatty acid-CoA ligase activity"/>
    <property type="evidence" value="ECO:0007669"/>
    <property type="project" value="TreeGrafter"/>
</dbReference>
<dbReference type="PANTHER" id="PTHR43107:SF22">
    <property type="entry name" value="VERY LONG-CHAIN ACYL-COA SYNTHETASE"/>
    <property type="match status" value="1"/>
</dbReference>
<evidence type="ECO:0000256" key="4">
    <source>
        <dbReference type="ARBA" id="ARBA00041297"/>
    </source>
</evidence>
<sequence length="427" mass="48156">MWTVIAGAITGLFGASYLGIKFWTPWVVYDLKYIWTVMISSVLPMLSDIKKRKLPIDRFQETVKRDPKKTMLIVEKSSFSYGEGNARANKIAHSALSLGLKRGDVVAIILANEPDFIWTILGLQKVGVQMAFINFNLRNESLVHVIKVAEPKMIFVSRGLPKAAYIPYEKVVKASWALAALNISKDDIIYTSLPLYHSAASLLTVENVIRTGATVVLKKKFSASQFIRDCRDHRVTVVHYVGEILRYVAATPPSSSDSDHCIRCAFGNGLRRDVWKVMSDRFKIPHIYEFYAATEMPVGMVNISNKLGAVGRMSPLLKMTLPSEFVLYDQATEDVVRNKDGLCVLAPLDTPGLLLLKLNERRRMTFEGYKGKESERKKKLVHDVIVPGDCYINTGDAFTRDKDYFVYFADRLGDTFRYSLNDIDVVS</sequence>
<evidence type="ECO:0000256" key="3">
    <source>
        <dbReference type="ARBA" id="ARBA00036527"/>
    </source>
</evidence>
<evidence type="ECO:0000256" key="1">
    <source>
        <dbReference type="ARBA" id="ARBA00006432"/>
    </source>
</evidence>
<name>K1PY26_MAGGI</name>
<proteinExistence type="inferred from homology"/>
<comment type="catalytic activity">
    <reaction evidence="5">
        <text>tetracosanoate + ATP + CoA = tetracosanoyl-CoA + AMP + diphosphate</text>
        <dbReference type="Rhea" id="RHEA:33639"/>
        <dbReference type="ChEBI" id="CHEBI:30616"/>
        <dbReference type="ChEBI" id="CHEBI:31014"/>
        <dbReference type="ChEBI" id="CHEBI:33019"/>
        <dbReference type="ChEBI" id="CHEBI:57287"/>
        <dbReference type="ChEBI" id="CHEBI:65052"/>
        <dbReference type="ChEBI" id="CHEBI:456215"/>
    </reaction>
    <physiologicalReaction direction="left-to-right" evidence="5">
        <dbReference type="Rhea" id="RHEA:33640"/>
    </physiologicalReaction>
</comment>
<evidence type="ECO:0000259" key="6">
    <source>
        <dbReference type="Pfam" id="PF00501"/>
    </source>
</evidence>
<dbReference type="InterPro" id="IPR000873">
    <property type="entry name" value="AMP-dep_synth/lig_dom"/>
</dbReference>
<dbReference type="GO" id="GO:0005886">
    <property type="term" value="C:plasma membrane"/>
    <property type="evidence" value="ECO:0007669"/>
    <property type="project" value="TreeGrafter"/>
</dbReference>
<dbReference type="Pfam" id="PF00501">
    <property type="entry name" value="AMP-binding"/>
    <property type="match status" value="2"/>
</dbReference>
<dbReference type="GO" id="GO:0005324">
    <property type="term" value="F:long-chain fatty acid transmembrane transporter activity"/>
    <property type="evidence" value="ECO:0007669"/>
    <property type="project" value="TreeGrafter"/>
</dbReference>